<keyword evidence="2" id="KW-0328">Glycosyltransferase</keyword>
<evidence type="ECO:0000313" key="5">
    <source>
        <dbReference type="EMBL" id="TYL53654.1"/>
    </source>
</evidence>
<dbReference type="EMBL" id="VSSB01000001">
    <property type="protein sequence ID" value="TYL53654.1"/>
    <property type="molecule type" value="Genomic_DNA"/>
</dbReference>
<name>A0A5S4V3Q6_9MICO</name>
<comment type="caution">
    <text evidence="5">The sequence shown here is derived from an EMBL/GenBank/DDBJ whole genome shotgun (WGS) entry which is preliminary data.</text>
</comment>
<dbReference type="Pfam" id="PF13692">
    <property type="entry name" value="Glyco_trans_1_4"/>
    <property type="match status" value="1"/>
</dbReference>
<dbReference type="GO" id="GO:0016757">
    <property type="term" value="F:glycosyltransferase activity"/>
    <property type="evidence" value="ECO:0007669"/>
    <property type="project" value="UniProtKB-KW"/>
</dbReference>
<dbReference type="GO" id="GO:1901137">
    <property type="term" value="P:carbohydrate derivative biosynthetic process"/>
    <property type="evidence" value="ECO:0007669"/>
    <property type="project" value="UniProtKB-ARBA"/>
</dbReference>
<accession>A0A5S4V3Q6</accession>
<dbReference type="InterPro" id="IPR050194">
    <property type="entry name" value="Glycosyltransferase_grp1"/>
</dbReference>
<organism evidence="5 6">
    <name type="scientific">Agromyces mariniharenae</name>
    <dbReference type="NCBI Taxonomy" id="2604423"/>
    <lineage>
        <taxon>Bacteria</taxon>
        <taxon>Bacillati</taxon>
        <taxon>Actinomycetota</taxon>
        <taxon>Actinomycetes</taxon>
        <taxon>Micrococcales</taxon>
        <taxon>Microbacteriaceae</taxon>
        <taxon>Agromyces</taxon>
    </lineage>
</organism>
<dbReference type="Gene3D" id="3.40.50.2000">
    <property type="entry name" value="Glycogen Phosphorylase B"/>
    <property type="match status" value="2"/>
</dbReference>
<proteinExistence type="predicted"/>
<feature type="domain" description="Glycosyltransferase subfamily 4-like N-terminal" evidence="4">
    <location>
        <begin position="83"/>
        <end position="188"/>
    </location>
</feature>
<evidence type="ECO:0000256" key="2">
    <source>
        <dbReference type="ARBA" id="ARBA00022676"/>
    </source>
</evidence>
<dbReference type="AlphaFoldDB" id="A0A5S4V3Q6"/>
<evidence type="ECO:0000313" key="6">
    <source>
        <dbReference type="Proteomes" id="UP000325243"/>
    </source>
</evidence>
<protein>
    <recommendedName>
        <fullName evidence="1">D-inositol 3-phosphate glycosyltransferase</fullName>
    </recommendedName>
</protein>
<dbReference type="Pfam" id="PF13439">
    <property type="entry name" value="Glyco_transf_4"/>
    <property type="match status" value="1"/>
</dbReference>
<dbReference type="PANTHER" id="PTHR45947:SF3">
    <property type="entry name" value="SULFOQUINOVOSYL TRANSFERASE SQD2"/>
    <property type="match status" value="1"/>
</dbReference>
<dbReference type="CDD" id="cd03801">
    <property type="entry name" value="GT4_PimA-like"/>
    <property type="match status" value="1"/>
</dbReference>
<evidence type="ECO:0000259" key="4">
    <source>
        <dbReference type="Pfam" id="PF13439"/>
    </source>
</evidence>
<gene>
    <name evidence="5" type="ORF">FYC51_08360</name>
</gene>
<dbReference type="InterPro" id="IPR028098">
    <property type="entry name" value="Glyco_trans_4-like_N"/>
</dbReference>
<dbReference type="RefSeq" id="WP_148733119.1">
    <property type="nucleotide sequence ID" value="NZ_VSSB01000001.1"/>
</dbReference>
<dbReference type="Proteomes" id="UP000325243">
    <property type="component" value="Unassembled WGS sequence"/>
</dbReference>
<sequence>MPDLIHVITPGDHYSPRTGSATSTVVHGLAGAAGREGSGFRQFVAVDASTMRPRYDSATPIEYAGVPGPTRAQRLTDVGLGRLGLPRRAAGRYFAPAAAAVADRPPAIVLAHNAPVLAWLLRDSPHHVVLYAHNDLLGTYTRAEADRMLGDVAGIACVSESLATQLRRSLPDRLAERLHVVRNGVDCEVFTPAAAAPSRSAGEPLRVLFVGRMIRDKGADVLVRAAGLLGRDDIEFVLVGSEGFDRYADTSPYELELRRLAGDGRARVSFEPFVDRASVPDLLRSADVFVVPSRWADPCPLTAGEGLASGLPVVASRIGGIPEVIGSAGRYVSPDDPEALAAALAELADDRGLRHRLGAAARTRALEHDWSWAWSNLRSVLDTL</sequence>
<evidence type="ECO:0000256" key="3">
    <source>
        <dbReference type="ARBA" id="ARBA00022679"/>
    </source>
</evidence>
<keyword evidence="6" id="KW-1185">Reference proteome</keyword>
<reference evidence="5 6" key="1">
    <citation type="submission" date="2019-08" db="EMBL/GenBank/DDBJ databases">
        <authorList>
            <person name="Hu J."/>
        </authorList>
    </citation>
    <scope>NUCLEOTIDE SEQUENCE [LARGE SCALE GENOMIC DNA]</scope>
    <source>
        <strain evidence="5 6">NEAU-184</strain>
    </source>
</reference>
<dbReference type="SUPFAM" id="SSF53756">
    <property type="entry name" value="UDP-Glycosyltransferase/glycogen phosphorylase"/>
    <property type="match status" value="1"/>
</dbReference>
<keyword evidence="3 5" id="KW-0808">Transferase</keyword>
<evidence type="ECO:0000256" key="1">
    <source>
        <dbReference type="ARBA" id="ARBA00021292"/>
    </source>
</evidence>
<dbReference type="PANTHER" id="PTHR45947">
    <property type="entry name" value="SULFOQUINOVOSYL TRANSFERASE SQD2"/>
    <property type="match status" value="1"/>
</dbReference>